<evidence type="ECO:0000256" key="3">
    <source>
        <dbReference type="ARBA" id="ARBA00023125"/>
    </source>
</evidence>
<dbReference type="SUPFAM" id="SSF46785">
    <property type="entry name" value="Winged helix' DNA-binding domain"/>
    <property type="match status" value="1"/>
</dbReference>
<keyword evidence="2" id="KW-0805">Transcription regulation</keyword>
<accession>A0ABP5DN18</accession>
<keyword evidence="4" id="KW-0804">Transcription</keyword>
<keyword evidence="3" id="KW-0238">DNA-binding</keyword>
<dbReference type="SMART" id="SM00345">
    <property type="entry name" value="HTH_GNTR"/>
    <property type="match status" value="1"/>
</dbReference>
<keyword evidence="1" id="KW-0663">Pyridoxal phosphate</keyword>
<evidence type="ECO:0000313" key="7">
    <source>
        <dbReference type="Proteomes" id="UP001499854"/>
    </source>
</evidence>
<dbReference type="PANTHER" id="PTHR46577:SF1">
    <property type="entry name" value="HTH-TYPE TRANSCRIPTIONAL REGULATORY PROTEIN GABR"/>
    <property type="match status" value="1"/>
</dbReference>
<dbReference type="PROSITE" id="PS50949">
    <property type="entry name" value="HTH_GNTR"/>
    <property type="match status" value="1"/>
</dbReference>
<dbReference type="PANTHER" id="PTHR46577">
    <property type="entry name" value="HTH-TYPE TRANSCRIPTIONAL REGULATORY PROTEIN GABR"/>
    <property type="match status" value="1"/>
</dbReference>
<dbReference type="CDD" id="cd07377">
    <property type="entry name" value="WHTH_GntR"/>
    <property type="match status" value="1"/>
</dbReference>
<dbReference type="InterPro" id="IPR036388">
    <property type="entry name" value="WH-like_DNA-bd_sf"/>
</dbReference>
<feature type="domain" description="HTH gntR-type" evidence="5">
    <location>
        <begin position="11"/>
        <end position="79"/>
    </location>
</feature>
<evidence type="ECO:0000256" key="1">
    <source>
        <dbReference type="ARBA" id="ARBA00022898"/>
    </source>
</evidence>
<keyword evidence="7" id="KW-1185">Reference proteome</keyword>
<protein>
    <submittedName>
        <fullName evidence="6">GntR family transcriptional regulator</fullName>
    </submittedName>
</protein>
<dbReference type="Pfam" id="PF00392">
    <property type="entry name" value="GntR"/>
    <property type="match status" value="1"/>
</dbReference>
<evidence type="ECO:0000256" key="4">
    <source>
        <dbReference type="ARBA" id="ARBA00023163"/>
    </source>
</evidence>
<evidence type="ECO:0000259" key="5">
    <source>
        <dbReference type="PROSITE" id="PS50949"/>
    </source>
</evidence>
<name>A0ABP5DN18_9ACTN</name>
<dbReference type="RefSeq" id="WP_344659658.1">
    <property type="nucleotide sequence ID" value="NZ_BAAAQM010000031.1"/>
</dbReference>
<comment type="caution">
    <text evidence="6">The sequence shown here is derived from an EMBL/GenBank/DDBJ whole genome shotgun (WGS) entry which is preliminary data.</text>
</comment>
<evidence type="ECO:0000256" key="2">
    <source>
        <dbReference type="ARBA" id="ARBA00023015"/>
    </source>
</evidence>
<dbReference type="InterPro" id="IPR036390">
    <property type="entry name" value="WH_DNA-bd_sf"/>
</dbReference>
<dbReference type="InterPro" id="IPR051446">
    <property type="entry name" value="HTH_trans_reg/aminotransferase"/>
</dbReference>
<dbReference type="InterPro" id="IPR000524">
    <property type="entry name" value="Tscrpt_reg_HTH_GntR"/>
</dbReference>
<proteinExistence type="predicted"/>
<sequence length="131" mass="13555">MIVELDDTSPVPPYEQIRAQVAAMIGSGALPPGTRLPPIRQLAGDLGLAVNTVARAYRELETGGLVASRVRTGTVVAPRSPGAPDARTAADTRRLLTEAARAFATTTRRLGIADDEALAAVTAELAGEPQG</sequence>
<reference evidence="7" key="1">
    <citation type="journal article" date="2019" name="Int. J. Syst. Evol. Microbiol.">
        <title>The Global Catalogue of Microorganisms (GCM) 10K type strain sequencing project: providing services to taxonomists for standard genome sequencing and annotation.</title>
        <authorList>
            <consortium name="The Broad Institute Genomics Platform"/>
            <consortium name="The Broad Institute Genome Sequencing Center for Infectious Disease"/>
            <person name="Wu L."/>
            <person name="Ma J."/>
        </authorList>
    </citation>
    <scope>NUCLEOTIDE SEQUENCE [LARGE SCALE GENOMIC DNA]</scope>
    <source>
        <strain evidence="7">JCM 16013</strain>
    </source>
</reference>
<organism evidence="6 7">
    <name type="scientific">Catenulispora subtropica</name>
    <dbReference type="NCBI Taxonomy" id="450798"/>
    <lineage>
        <taxon>Bacteria</taxon>
        <taxon>Bacillati</taxon>
        <taxon>Actinomycetota</taxon>
        <taxon>Actinomycetes</taxon>
        <taxon>Catenulisporales</taxon>
        <taxon>Catenulisporaceae</taxon>
        <taxon>Catenulispora</taxon>
    </lineage>
</organism>
<dbReference type="Proteomes" id="UP001499854">
    <property type="component" value="Unassembled WGS sequence"/>
</dbReference>
<gene>
    <name evidence="6" type="ORF">GCM10009838_51260</name>
</gene>
<dbReference type="EMBL" id="BAAAQM010000031">
    <property type="protein sequence ID" value="GAA1983307.1"/>
    <property type="molecule type" value="Genomic_DNA"/>
</dbReference>
<evidence type="ECO:0000313" key="6">
    <source>
        <dbReference type="EMBL" id="GAA1983307.1"/>
    </source>
</evidence>
<dbReference type="Gene3D" id="1.10.10.10">
    <property type="entry name" value="Winged helix-like DNA-binding domain superfamily/Winged helix DNA-binding domain"/>
    <property type="match status" value="1"/>
</dbReference>